<comment type="caution">
    <text evidence="1">The sequence shown here is derived from an EMBL/GenBank/DDBJ whole genome shotgun (WGS) entry which is preliminary data.</text>
</comment>
<dbReference type="Proteomes" id="UP000650833">
    <property type="component" value="Unassembled WGS sequence"/>
</dbReference>
<sequence length="107" mass="12361">MPDLGRNVMKEERDLTEFSLHNSDNTADLDKAFERHSYSPDTITNFYFSNANAKRRRRLELSKSKYYYKLAAQERAFTQSKALIMFIGGCGYGVRSVIKGYQRFGGN</sequence>
<keyword evidence="2" id="KW-1185">Reference proteome</keyword>
<dbReference type="EMBL" id="JAEPRC010000248">
    <property type="protein sequence ID" value="KAG2202829.1"/>
    <property type="molecule type" value="Genomic_DNA"/>
</dbReference>
<protein>
    <submittedName>
        <fullName evidence="1">Uncharacterized protein</fullName>
    </submittedName>
</protein>
<proteinExistence type="predicted"/>
<gene>
    <name evidence="1" type="ORF">INT46_006501</name>
</gene>
<dbReference type="OrthoDB" id="2302379at2759"/>
<accession>A0A8H7R1K7</accession>
<evidence type="ECO:0000313" key="2">
    <source>
        <dbReference type="Proteomes" id="UP000650833"/>
    </source>
</evidence>
<dbReference type="AlphaFoldDB" id="A0A8H7R1K7"/>
<reference evidence="1" key="1">
    <citation type="submission" date="2020-12" db="EMBL/GenBank/DDBJ databases">
        <title>Metabolic potential, ecology and presence of endohyphal bacteria is reflected in genomic diversity of Mucoromycotina.</title>
        <authorList>
            <person name="Muszewska A."/>
            <person name="Okrasinska A."/>
            <person name="Steczkiewicz K."/>
            <person name="Drgas O."/>
            <person name="Orlowska M."/>
            <person name="Perlinska-Lenart U."/>
            <person name="Aleksandrzak-Piekarczyk T."/>
            <person name="Szatraj K."/>
            <person name="Zielenkiewicz U."/>
            <person name="Pilsyk S."/>
            <person name="Malc E."/>
            <person name="Mieczkowski P."/>
            <person name="Kruszewska J.S."/>
            <person name="Biernat P."/>
            <person name="Pawlowska J."/>
        </authorList>
    </citation>
    <scope>NUCLEOTIDE SEQUENCE</scope>
    <source>
        <strain evidence="1">CBS 226.32</strain>
    </source>
</reference>
<organism evidence="1 2">
    <name type="scientific">Mucor plumbeus</name>
    <dbReference type="NCBI Taxonomy" id="97098"/>
    <lineage>
        <taxon>Eukaryota</taxon>
        <taxon>Fungi</taxon>
        <taxon>Fungi incertae sedis</taxon>
        <taxon>Mucoromycota</taxon>
        <taxon>Mucoromycotina</taxon>
        <taxon>Mucoromycetes</taxon>
        <taxon>Mucorales</taxon>
        <taxon>Mucorineae</taxon>
        <taxon>Mucoraceae</taxon>
        <taxon>Mucor</taxon>
    </lineage>
</organism>
<evidence type="ECO:0000313" key="1">
    <source>
        <dbReference type="EMBL" id="KAG2202829.1"/>
    </source>
</evidence>
<name>A0A8H7R1K7_9FUNG</name>